<evidence type="ECO:0000256" key="1">
    <source>
        <dbReference type="SAM" id="Phobius"/>
    </source>
</evidence>
<feature type="transmembrane region" description="Helical" evidence="1">
    <location>
        <begin position="185"/>
        <end position="203"/>
    </location>
</feature>
<dbReference type="SUPFAM" id="SSF48317">
    <property type="entry name" value="Acid phosphatase/Vanadium-dependent haloperoxidase"/>
    <property type="match status" value="1"/>
</dbReference>
<dbReference type="InterPro" id="IPR036938">
    <property type="entry name" value="PAP2/HPO_sf"/>
</dbReference>
<feature type="transmembrane region" description="Helical" evidence="1">
    <location>
        <begin position="47"/>
        <end position="69"/>
    </location>
</feature>
<accession>A0A1V4IJL9</accession>
<sequence length="216" mass="25147">MEKYKSYFADLLCLLLIPLLGMVYSLLNTSSNGLNSLVTDLDKKIPFIKEFVIPYLLWHPFIYICMIYFRFKDRKIYFITFISIVIERLIAYTIFYTFQTYVPRPILHGNDLFTKITAYIYSSDKPYNCFPSIHVIESYLMIKGIKNITNKRKLVLRLISITAIIIILSTQFIKQHVIMDAIGGILLAEVVFNGVLKIFHIVYSSKDKNLNNSINS</sequence>
<dbReference type="STRING" id="1450648.CLORY_29230"/>
<reference evidence="3 4" key="1">
    <citation type="submission" date="2017-03" db="EMBL/GenBank/DDBJ databases">
        <title>Genome sequence of Clostridium oryzae DSM 28571.</title>
        <authorList>
            <person name="Poehlein A."/>
            <person name="Daniel R."/>
        </authorList>
    </citation>
    <scope>NUCLEOTIDE SEQUENCE [LARGE SCALE GENOMIC DNA]</scope>
    <source>
        <strain evidence="3 4">DSM 28571</strain>
    </source>
</reference>
<name>A0A1V4IJL9_9CLOT</name>
<comment type="caution">
    <text evidence="3">The sequence shown here is derived from an EMBL/GenBank/DDBJ whole genome shotgun (WGS) entry which is preliminary data.</text>
</comment>
<evidence type="ECO:0000259" key="2">
    <source>
        <dbReference type="Pfam" id="PF14378"/>
    </source>
</evidence>
<protein>
    <submittedName>
        <fullName evidence="3">PAP2 superfamily protein</fullName>
    </submittedName>
</protein>
<dbReference type="InterPro" id="IPR026841">
    <property type="entry name" value="Aur1/Ipt1"/>
</dbReference>
<proteinExistence type="predicted"/>
<feature type="transmembrane region" description="Helical" evidence="1">
    <location>
        <begin position="7"/>
        <end position="27"/>
    </location>
</feature>
<gene>
    <name evidence="3" type="ORF">CLORY_29230</name>
</gene>
<dbReference type="Proteomes" id="UP000190080">
    <property type="component" value="Unassembled WGS sequence"/>
</dbReference>
<keyword evidence="1" id="KW-0472">Membrane</keyword>
<dbReference type="RefSeq" id="WP_079425736.1">
    <property type="nucleotide sequence ID" value="NZ_MZGV01000034.1"/>
</dbReference>
<keyword evidence="1" id="KW-0812">Transmembrane</keyword>
<evidence type="ECO:0000313" key="4">
    <source>
        <dbReference type="Proteomes" id="UP000190080"/>
    </source>
</evidence>
<dbReference type="EMBL" id="MZGV01000034">
    <property type="protein sequence ID" value="OPJ60202.1"/>
    <property type="molecule type" value="Genomic_DNA"/>
</dbReference>
<dbReference type="OrthoDB" id="9790723at2"/>
<evidence type="ECO:0000313" key="3">
    <source>
        <dbReference type="EMBL" id="OPJ60202.1"/>
    </source>
</evidence>
<dbReference type="Pfam" id="PF14378">
    <property type="entry name" value="PAP2_3"/>
    <property type="match status" value="1"/>
</dbReference>
<dbReference type="GO" id="GO:0016020">
    <property type="term" value="C:membrane"/>
    <property type="evidence" value="ECO:0007669"/>
    <property type="project" value="UniProtKB-SubCell"/>
</dbReference>
<dbReference type="AlphaFoldDB" id="A0A1V4IJL9"/>
<keyword evidence="1" id="KW-1133">Transmembrane helix</keyword>
<feature type="domain" description="Inositolphosphotransferase Aur1/Ipt1" evidence="2">
    <location>
        <begin position="56"/>
        <end position="191"/>
    </location>
</feature>
<feature type="transmembrane region" description="Helical" evidence="1">
    <location>
        <begin position="154"/>
        <end position="173"/>
    </location>
</feature>
<organism evidence="3 4">
    <name type="scientific">Clostridium oryzae</name>
    <dbReference type="NCBI Taxonomy" id="1450648"/>
    <lineage>
        <taxon>Bacteria</taxon>
        <taxon>Bacillati</taxon>
        <taxon>Bacillota</taxon>
        <taxon>Clostridia</taxon>
        <taxon>Eubacteriales</taxon>
        <taxon>Clostridiaceae</taxon>
        <taxon>Clostridium</taxon>
    </lineage>
</organism>
<keyword evidence="4" id="KW-1185">Reference proteome</keyword>